<proteinExistence type="predicted"/>
<dbReference type="EMBL" id="BEZZ01211141">
    <property type="protein sequence ID" value="GCC47639.1"/>
    <property type="molecule type" value="Genomic_DNA"/>
</dbReference>
<reference evidence="1 2" key="1">
    <citation type="journal article" date="2018" name="Nat. Ecol. Evol.">
        <title>Shark genomes provide insights into elasmobranch evolution and the origin of vertebrates.</title>
        <authorList>
            <person name="Hara Y"/>
            <person name="Yamaguchi K"/>
            <person name="Onimaru K"/>
            <person name="Kadota M"/>
            <person name="Koyanagi M"/>
            <person name="Keeley SD"/>
            <person name="Tatsumi K"/>
            <person name="Tanaka K"/>
            <person name="Motone F"/>
            <person name="Kageyama Y"/>
            <person name="Nozu R"/>
            <person name="Adachi N"/>
            <person name="Nishimura O"/>
            <person name="Nakagawa R"/>
            <person name="Tanegashima C"/>
            <person name="Kiyatake I"/>
            <person name="Matsumoto R"/>
            <person name="Murakumo K"/>
            <person name="Nishida K"/>
            <person name="Terakita A"/>
            <person name="Kuratani S"/>
            <person name="Sato K"/>
            <person name="Hyodo S Kuraku.S."/>
        </authorList>
    </citation>
    <scope>NUCLEOTIDE SEQUENCE [LARGE SCALE GENOMIC DNA]</scope>
</reference>
<comment type="caution">
    <text evidence="1">The sequence shown here is derived from an EMBL/GenBank/DDBJ whole genome shotgun (WGS) entry which is preliminary data.</text>
</comment>
<evidence type="ECO:0000313" key="2">
    <source>
        <dbReference type="Proteomes" id="UP000287033"/>
    </source>
</evidence>
<evidence type="ECO:0000313" key="1">
    <source>
        <dbReference type="EMBL" id="GCC47639.1"/>
    </source>
</evidence>
<dbReference type="Proteomes" id="UP000287033">
    <property type="component" value="Unassembled WGS sequence"/>
</dbReference>
<dbReference type="AlphaFoldDB" id="A0A401TYD1"/>
<keyword evidence="2" id="KW-1185">Reference proteome</keyword>
<protein>
    <submittedName>
        <fullName evidence="1">Uncharacterized protein</fullName>
    </submittedName>
</protein>
<organism evidence="1 2">
    <name type="scientific">Chiloscyllium punctatum</name>
    <name type="common">Brownbanded bambooshark</name>
    <name type="synonym">Hemiscyllium punctatum</name>
    <dbReference type="NCBI Taxonomy" id="137246"/>
    <lineage>
        <taxon>Eukaryota</taxon>
        <taxon>Metazoa</taxon>
        <taxon>Chordata</taxon>
        <taxon>Craniata</taxon>
        <taxon>Vertebrata</taxon>
        <taxon>Chondrichthyes</taxon>
        <taxon>Elasmobranchii</taxon>
        <taxon>Galeomorphii</taxon>
        <taxon>Galeoidea</taxon>
        <taxon>Orectolobiformes</taxon>
        <taxon>Hemiscylliidae</taxon>
        <taxon>Chiloscyllium</taxon>
    </lineage>
</organism>
<gene>
    <name evidence="1" type="ORF">chiPu_0031497</name>
</gene>
<accession>A0A401TYD1</accession>
<name>A0A401TYD1_CHIPU</name>
<sequence>MSPVASIGRQTRFAAPCKRQGNRVWEKSVRSVPVAILRDARLWRAPQDEVWICGMVVDPHGEERRLRCVSNHEAEYVRSRLVSSPRERSDMRD</sequence>